<comment type="caution">
    <text evidence="1">The sequence shown here is derived from an EMBL/GenBank/DDBJ whole genome shotgun (WGS) entry which is preliminary data.</text>
</comment>
<accession>V5DYP8</accession>
<keyword evidence="2" id="KW-1185">Reference proteome</keyword>
<protein>
    <submittedName>
        <fullName evidence="1">Uncharacterized protein</fullName>
    </submittedName>
</protein>
<name>V5DYP8_9GAMM</name>
<dbReference type="Proteomes" id="UP000017842">
    <property type="component" value="Unassembled WGS sequence"/>
</dbReference>
<organism evidence="1 2">
    <name type="scientific">Methyloglobulus morosus KoM1</name>
    <dbReference type="NCBI Taxonomy" id="1116472"/>
    <lineage>
        <taxon>Bacteria</taxon>
        <taxon>Pseudomonadati</taxon>
        <taxon>Pseudomonadota</taxon>
        <taxon>Gammaproteobacteria</taxon>
        <taxon>Methylococcales</taxon>
        <taxon>Methylococcaceae</taxon>
        <taxon>Methyloglobulus</taxon>
    </lineage>
</organism>
<reference evidence="1 2" key="1">
    <citation type="journal article" date="2013" name="Genome Announc.">
        <title>Draft Genome Sequence of the Methanotrophic Gammaproteobacterium Methyloglobulus morosus DSM 22980 Strain KoM1.</title>
        <authorList>
            <person name="Poehlein A."/>
            <person name="Deutzmann J.S."/>
            <person name="Daniel R."/>
            <person name="Simeonova D.D."/>
        </authorList>
    </citation>
    <scope>NUCLEOTIDE SEQUENCE [LARGE SCALE GENOMIC DNA]</scope>
    <source>
        <strain evidence="1 2">KoM1</strain>
    </source>
</reference>
<dbReference type="EMBL" id="AYLO01000055">
    <property type="protein sequence ID" value="ESS72441.1"/>
    <property type="molecule type" value="Genomic_DNA"/>
</dbReference>
<evidence type="ECO:0000313" key="1">
    <source>
        <dbReference type="EMBL" id="ESS72441.1"/>
    </source>
</evidence>
<proteinExistence type="predicted"/>
<dbReference type="AlphaFoldDB" id="V5DYP8"/>
<evidence type="ECO:0000313" key="2">
    <source>
        <dbReference type="Proteomes" id="UP000017842"/>
    </source>
</evidence>
<sequence>MISTAQTGLVNTQDGINSKELRQVFWFAATNDVRLVLTT</sequence>
<gene>
    <name evidence="1" type="ORF">MGMO_57c00210</name>
</gene>